<dbReference type="EMBL" id="CP034044">
    <property type="protein sequence ID" value="AZG68584.1"/>
    <property type="molecule type" value="Genomic_DNA"/>
</dbReference>
<accession>A0A3G8LGR2</accession>
<evidence type="ECO:0000313" key="2">
    <source>
        <dbReference type="EMBL" id="AZG68584.1"/>
    </source>
</evidence>
<protein>
    <submittedName>
        <fullName evidence="2">Thermonuclease family protein</fullName>
    </submittedName>
</protein>
<organism evidence="2 3">
    <name type="scientific">Mycoplasma struthionis</name>
    <dbReference type="NCBI Taxonomy" id="538220"/>
    <lineage>
        <taxon>Bacteria</taxon>
        <taxon>Bacillati</taxon>
        <taxon>Mycoplasmatota</taxon>
        <taxon>Mollicutes</taxon>
        <taxon>Mycoplasmataceae</taxon>
        <taxon>Mycoplasma</taxon>
    </lineage>
</organism>
<dbReference type="PROSITE" id="PS51257">
    <property type="entry name" value="PROKAR_LIPOPROTEIN"/>
    <property type="match status" value="1"/>
</dbReference>
<dbReference type="AlphaFoldDB" id="A0A3G8LGR2"/>
<dbReference type="InterPro" id="IPR035437">
    <property type="entry name" value="SNase_OB-fold_sf"/>
</dbReference>
<dbReference type="PROSITE" id="PS50830">
    <property type="entry name" value="TNASE_3"/>
    <property type="match status" value="1"/>
</dbReference>
<dbReference type="Pfam" id="PF00565">
    <property type="entry name" value="SNase"/>
    <property type="match status" value="1"/>
</dbReference>
<keyword evidence="3" id="KW-1185">Reference proteome</keyword>
<name>A0A3G8LGR2_9MOLU</name>
<dbReference type="Proteomes" id="UP000275883">
    <property type="component" value="Chromosome"/>
</dbReference>
<gene>
    <name evidence="2" type="ORF">EGN60_01190</name>
</gene>
<dbReference type="SMART" id="SM00318">
    <property type="entry name" value="SNc"/>
    <property type="match status" value="1"/>
</dbReference>
<dbReference type="Gene3D" id="2.40.50.90">
    <property type="match status" value="1"/>
</dbReference>
<dbReference type="InterPro" id="IPR016071">
    <property type="entry name" value="Staphylococal_nuclease_OB-fold"/>
</dbReference>
<reference evidence="2 3" key="1">
    <citation type="submission" date="2018-11" db="EMBL/GenBank/DDBJ databases">
        <title>Genome sequence of Mycoplasma struthionis sp. nov.</title>
        <authorList>
            <person name="Spergser J."/>
        </authorList>
    </citation>
    <scope>NUCLEOTIDE SEQUENCE [LARGE SCALE GENOMIC DNA]</scope>
    <source>
        <strain evidence="2 3">237IA</strain>
    </source>
</reference>
<dbReference type="KEGG" id="mstr:EGN60_01190"/>
<proteinExistence type="predicted"/>
<sequence length="294" mass="35014">MKNLKNLFYKFKKFISLFLILFSFSLISCNLFKDSTKALTKKITQPKNTISKAKEILEKVSMPLETHFLLDSLIDETQEALKDYELSNIQKLQKINKLKHFLNNINFLKPKTLFDYRESKTIQINKLTHIWIKEITDGDTFVDSENRKYRFAGVDTPETKKRVNNIWKLTNGIQYKFGLRAKNYISKIINEKALAIYVLPFINNKNKSFHDHYKRILAKVYYLNKWDNKFYLLNEELIAFGLARMHYISLNKEDFYYTKDIEFFNILNNAKNLAQTNQYGIYNLNNNIDEIYPN</sequence>
<evidence type="ECO:0000313" key="3">
    <source>
        <dbReference type="Proteomes" id="UP000275883"/>
    </source>
</evidence>
<dbReference type="RefSeq" id="WP_124724279.1">
    <property type="nucleotide sequence ID" value="NZ_CP034044.1"/>
</dbReference>
<dbReference type="OrthoDB" id="401280at2"/>
<dbReference type="SUPFAM" id="SSF50199">
    <property type="entry name" value="Staphylococcal nuclease"/>
    <property type="match status" value="1"/>
</dbReference>
<evidence type="ECO:0000259" key="1">
    <source>
        <dbReference type="PROSITE" id="PS50830"/>
    </source>
</evidence>
<feature type="domain" description="TNase-like" evidence="1">
    <location>
        <begin position="126"/>
        <end position="284"/>
    </location>
</feature>